<dbReference type="InterPro" id="IPR006427">
    <property type="entry name" value="Portal_HK97"/>
</dbReference>
<dbReference type="NCBIfam" id="TIGR01537">
    <property type="entry name" value="portal_HK97"/>
    <property type="match status" value="1"/>
</dbReference>
<feature type="region of interest" description="Disordered" evidence="1">
    <location>
        <begin position="395"/>
        <end position="433"/>
    </location>
</feature>
<comment type="caution">
    <text evidence="3">The sequence shown here is derived from an EMBL/GenBank/DDBJ whole genome shotgun (WGS) entry which is preliminary data.</text>
</comment>
<keyword evidence="3" id="KW-0614">Plasmid</keyword>
<sequence>MGFFNKREIIKKEPTIVTKSAAITEPSISLSFFPGFGGTTASGVSVTNQTVLQLSAAYACINFISTDIGKIPLHLQVEDNGGWKINKKHPLTRVLKKPNKRNTLVTLLQQVVFSFLISGNGYIVIIRAPDGTPIKLIPVDDWSCNVQELMNGDRIYTVTCKMLMDEKTSLSNEDGITRTIREEDIIHIQNNSLYCNYIGLSPVQMASEVFGLGLAAQESAARAFQNGSFFQGYLKVSGAANKNKTAEISENWNRVQQSVTNSGKTPVVPADVEYVNTGASPSDLQLLESREQITKEIARMYKVPGHKLGFNESDKAANMEQQERAYIGDALETITRQLEEQLDTKMLFDDEIGKLRFKFDFSKMIQADQLQRYQSYAIGITNGFLNQDEARELEGRAPLPDGEGQVFHTPTYTAQQDGTGSHNITDSGEKDGD</sequence>
<dbReference type="InterPro" id="IPR006944">
    <property type="entry name" value="Phage/GTA_portal"/>
</dbReference>
<keyword evidence="2" id="KW-0472">Membrane</keyword>
<accession>A0ABQ6VQR1</accession>
<keyword evidence="2" id="KW-0812">Transmembrane</keyword>
<dbReference type="Proteomes" id="UP000427842">
    <property type="component" value="Unassembled WGS sequence"/>
</dbReference>
<gene>
    <name evidence="3" type="ORF">D3W54_16070</name>
</gene>
<keyword evidence="2" id="KW-1133">Transmembrane helix</keyword>
<name>A0ABQ6VQR1_9PROT</name>
<proteinExistence type="predicted"/>
<dbReference type="EMBL" id="QYAZ01000004">
    <property type="protein sequence ID" value="KAB8122225.1"/>
    <property type="molecule type" value="Genomic_DNA"/>
</dbReference>
<evidence type="ECO:0000256" key="2">
    <source>
        <dbReference type="SAM" id="Phobius"/>
    </source>
</evidence>
<evidence type="ECO:0000313" key="4">
    <source>
        <dbReference type="Proteomes" id="UP000427842"/>
    </source>
</evidence>
<organism evidence="3 4">
    <name type="scientific">Komagataeibacter medellinensis</name>
    <dbReference type="NCBI Taxonomy" id="1177712"/>
    <lineage>
        <taxon>Bacteria</taxon>
        <taxon>Pseudomonadati</taxon>
        <taxon>Pseudomonadota</taxon>
        <taxon>Alphaproteobacteria</taxon>
        <taxon>Acetobacterales</taxon>
        <taxon>Acetobacteraceae</taxon>
        <taxon>Komagataeibacter</taxon>
    </lineage>
</organism>
<evidence type="ECO:0000256" key="1">
    <source>
        <dbReference type="SAM" id="MobiDB-lite"/>
    </source>
</evidence>
<feature type="transmembrane region" description="Helical" evidence="2">
    <location>
        <begin position="103"/>
        <end position="125"/>
    </location>
</feature>
<dbReference type="RefSeq" id="WP_153467122.1">
    <property type="nucleotide sequence ID" value="NZ_CM018730.1"/>
</dbReference>
<protein>
    <submittedName>
        <fullName evidence="3">Phage portal protein</fullName>
    </submittedName>
</protein>
<feature type="compositionally biased region" description="Polar residues" evidence="1">
    <location>
        <begin position="408"/>
        <end position="426"/>
    </location>
</feature>
<reference evidence="3 4" key="1">
    <citation type="submission" date="2018-09" db="EMBL/GenBank/DDBJ databases">
        <title>Genome sequence and characterization of the bcs clusters for the production of nanocellulose from the low pH resistant strain Komagataeibacter medellinensis ID13488.</title>
        <authorList>
            <person name="Hernandez-Arriaga A.M."/>
            <person name="Del Cerro C."/>
            <person name="Urbina L."/>
            <person name="Eceiza A."/>
            <person name="Retegi A."/>
            <person name="Prieto M.A."/>
        </authorList>
    </citation>
    <scope>NUCLEOTIDE SEQUENCE [LARGE SCALE GENOMIC DNA]</scope>
    <source>
        <strain evidence="3 4">ID13488</strain>
        <plasmid evidence="3">pKM01</plasmid>
    </source>
</reference>
<evidence type="ECO:0000313" key="3">
    <source>
        <dbReference type="EMBL" id="KAB8122225.1"/>
    </source>
</evidence>
<dbReference type="Pfam" id="PF04860">
    <property type="entry name" value="Phage_portal"/>
    <property type="match status" value="1"/>
</dbReference>
<geneLocation type="plasmid" evidence="3">
    <name>pKM01</name>
</geneLocation>
<keyword evidence="4" id="KW-1185">Reference proteome</keyword>